<sequence length="90" mass="9799">MGPPCPISKENGRILVSDGGWDCRGPVLWETIEYGSAVRGLRKASADGGVKKAPEQESTEWGWAHRCPLLCEMRGHGSYDGGWSALAKQR</sequence>
<accession>A0A016TLY3</accession>
<gene>
    <name evidence="1" type="primary">Acey_s0092.g2578</name>
    <name evidence="1" type="ORF">Y032_0092g2578</name>
</gene>
<name>A0A016TLY3_9BILA</name>
<comment type="caution">
    <text evidence="1">The sequence shown here is derived from an EMBL/GenBank/DDBJ whole genome shotgun (WGS) entry which is preliminary data.</text>
</comment>
<organism evidence="1 2">
    <name type="scientific">Ancylostoma ceylanicum</name>
    <dbReference type="NCBI Taxonomy" id="53326"/>
    <lineage>
        <taxon>Eukaryota</taxon>
        <taxon>Metazoa</taxon>
        <taxon>Ecdysozoa</taxon>
        <taxon>Nematoda</taxon>
        <taxon>Chromadorea</taxon>
        <taxon>Rhabditida</taxon>
        <taxon>Rhabditina</taxon>
        <taxon>Rhabditomorpha</taxon>
        <taxon>Strongyloidea</taxon>
        <taxon>Ancylostomatidae</taxon>
        <taxon>Ancylostomatinae</taxon>
        <taxon>Ancylostoma</taxon>
    </lineage>
</organism>
<dbReference type="AlphaFoldDB" id="A0A016TLY3"/>
<reference evidence="2" key="1">
    <citation type="journal article" date="2015" name="Nat. Genet.">
        <title>The genome and transcriptome of the zoonotic hookworm Ancylostoma ceylanicum identify infection-specific gene families.</title>
        <authorList>
            <person name="Schwarz E.M."/>
            <person name="Hu Y."/>
            <person name="Antoshechkin I."/>
            <person name="Miller M.M."/>
            <person name="Sternberg P.W."/>
            <person name="Aroian R.V."/>
        </authorList>
    </citation>
    <scope>NUCLEOTIDE SEQUENCE</scope>
    <source>
        <strain evidence="2">HY135</strain>
    </source>
</reference>
<evidence type="ECO:0000313" key="1">
    <source>
        <dbReference type="EMBL" id="EYC03711.1"/>
    </source>
</evidence>
<dbReference type="Proteomes" id="UP000024635">
    <property type="component" value="Unassembled WGS sequence"/>
</dbReference>
<protein>
    <submittedName>
        <fullName evidence="1">Uncharacterized protein</fullName>
    </submittedName>
</protein>
<proteinExistence type="predicted"/>
<evidence type="ECO:0000313" key="2">
    <source>
        <dbReference type="Proteomes" id="UP000024635"/>
    </source>
</evidence>
<dbReference type="EMBL" id="JARK01001428">
    <property type="protein sequence ID" value="EYC03711.1"/>
    <property type="molecule type" value="Genomic_DNA"/>
</dbReference>
<keyword evidence="2" id="KW-1185">Reference proteome</keyword>